<organism evidence="2 3">
    <name type="scientific">Streptomyces calidiresistens</name>
    <dbReference type="NCBI Taxonomy" id="1485586"/>
    <lineage>
        <taxon>Bacteria</taxon>
        <taxon>Bacillati</taxon>
        <taxon>Actinomycetota</taxon>
        <taxon>Actinomycetes</taxon>
        <taxon>Kitasatosporales</taxon>
        <taxon>Streptomycetaceae</taxon>
        <taxon>Streptomyces</taxon>
    </lineage>
</organism>
<name>A0A7W3SZP8_9ACTN</name>
<comment type="caution">
    <text evidence="2">The sequence shown here is derived from an EMBL/GenBank/DDBJ whole genome shotgun (WGS) entry which is preliminary data.</text>
</comment>
<feature type="transmembrane region" description="Helical" evidence="1">
    <location>
        <begin position="166"/>
        <end position="184"/>
    </location>
</feature>
<dbReference type="EMBL" id="VKHS01000001">
    <property type="protein sequence ID" value="MBB0227951.1"/>
    <property type="molecule type" value="Genomic_DNA"/>
</dbReference>
<keyword evidence="1" id="KW-0812">Transmembrane</keyword>
<dbReference type="AlphaFoldDB" id="A0A7W3SZP8"/>
<sequence>MVSGPEGTPIFGRFVYFVEVLPVQVMDILLGIFVRIPVRTPMSHLKEAARENPRPLSQGLRRARGGEVSVSEAEDLFCGAARVWGVLCGGSILLAMLLDATVGASFDLALSVFLSLFSPFLVMGFVQYVRAGRARRKFLDARNAGRVRRKLRGGGLPNHRPLRHGWLIPPIGMPVLYVFFYFVVFV</sequence>
<proteinExistence type="predicted"/>
<evidence type="ECO:0000313" key="2">
    <source>
        <dbReference type="EMBL" id="MBB0227951.1"/>
    </source>
</evidence>
<gene>
    <name evidence="2" type="ORF">FOE67_00075</name>
</gene>
<feature type="transmembrane region" description="Helical" evidence="1">
    <location>
        <begin position="108"/>
        <end position="129"/>
    </location>
</feature>
<keyword evidence="1" id="KW-1133">Transmembrane helix</keyword>
<reference evidence="3" key="1">
    <citation type="submission" date="2019-10" db="EMBL/GenBank/DDBJ databases">
        <title>Streptomyces sp. nov., a novel actinobacterium isolated from alkaline environment.</title>
        <authorList>
            <person name="Golinska P."/>
        </authorList>
    </citation>
    <scope>NUCLEOTIDE SEQUENCE [LARGE SCALE GENOMIC DNA]</scope>
    <source>
        <strain evidence="3">DSM 42108</strain>
    </source>
</reference>
<dbReference type="Proteomes" id="UP000530234">
    <property type="component" value="Unassembled WGS sequence"/>
</dbReference>
<dbReference type="RefSeq" id="WP_182659661.1">
    <property type="nucleotide sequence ID" value="NZ_VKHS01000001.1"/>
</dbReference>
<keyword evidence="1" id="KW-0472">Membrane</keyword>
<evidence type="ECO:0000256" key="1">
    <source>
        <dbReference type="SAM" id="Phobius"/>
    </source>
</evidence>
<feature type="transmembrane region" description="Helical" evidence="1">
    <location>
        <begin position="14"/>
        <end position="36"/>
    </location>
</feature>
<keyword evidence="3" id="KW-1185">Reference proteome</keyword>
<protein>
    <submittedName>
        <fullName evidence="2">Uncharacterized protein</fullName>
    </submittedName>
</protein>
<feature type="transmembrane region" description="Helical" evidence="1">
    <location>
        <begin position="83"/>
        <end position="102"/>
    </location>
</feature>
<evidence type="ECO:0000313" key="3">
    <source>
        <dbReference type="Proteomes" id="UP000530234"/>
    </source>
</evidence>
<accession>A0A7W3SZP8</accession>